<evidence type="ECO:0000256" key="5">
    <source>
        <dbReference type="ARBA" id="ARBA00022729"/>
    </source>
</evidence>
<organism evidence="11 12">
    <name type="scientific">Gallus gallus</name>
    <name type="common">Chicken</name>
    <dbReference type="NCBI Taxonomy" id="9031"/>
    <lineage>
        <taxon>Eukaryota</taxon>
        <taxon>Metazoa</taxon>
        <taxon>Chordata</taxon>
        <taxon>Craniata</taxon>
        <taxon>Vertebrata</taxon>
        <taxon>Euteleostomi</taxon>
        <taxon>Archelosauria</taxon>
        <taxon>Archosauria</taxon>
        <taxon>Dinosauria</taxon>
        <taxon>Saurischia</taxon>
        <taxon>Theropoda</taxon>
        <taxon>Coelurosauria</taxon>
        <taxon>Aves</taxon>
        <taxon>Neognathae</taxon>
        <taxon>Galloanserae</taxon>
        <taxon>Galliformes</taxon>
        <taxon>Phasianidae</taxon>
        <taxon>Phasianinae</taxon>
        <taxon>Gallus</taxon>
    </lineage>
</organism>
<dbReference type="Gene3D" id="2.170.130.30">
    <property type="match status" value="1"/>
</dbReference>
<dbReference type="Ensembl" id="ENSGALT00010058866.1">
    <property type="protein sequence ID" value="ENSGALP00010035831.1"/>
    <property type="gene ID" value="ENSGALG00010024137.1"/>
</dbReference>
<keyword evidence="12" id="KW-1185">Reference proteome</keyword>
<proteinExistence type="evidence at protein level"/>
<protein>
    <recommendedName>
        <fullName evidence="14">DUF4430 domain-containing protein</fullName>
    </recommendedName>
</protein>
<feature type="region of interest" description="Disordered" evidence="9">
    <location>
        <begin position="431"/>
        <end position="471"/>
    </location>
</feature>
<accession>A0A8V1A3I6</accession>
<dbReference type="FunCoup" id="A0A8V1A3I6">
    <property type="interactions" value="8"/>
</dbReference>
<evidence type="ECO:0000256" key="2">
    <source>
        <dbReference type="ARBA" id="ARBA00006449"/>
    </source>
</evidence>
<keyword evidence="3" id="KW-0813">Transport</keyword>
<feature type="binding site" evidence="7">
    <location>
        <position position="290"/>
    </location>
    <ligand>
        <name>cyanocob(III)alamin</name>
        <dbReference type="ChEBI" id="CHEBI:17439"/>
    </ligand>
</feature>
<feature type="binding site" evidence="7">
    <location>
        <position position="419"/>
    </location>
    <ligand>
        <name>cyanocob(III)alamin</name>
        <dbReference type="ChEBI" id="CHEBI:17439"/>
    </ligand>
</feature>
<dbReference type="InterPro" id="IPR002157">
    <property type="entry name" value="Cbl-bd_prot"/>
</dbReference>
<sequence>MQRQRGTAGTEVLRMLGVALSTAVLLALAGCGAEGTDPQNCTVSAEERARMLGILQLSAMDSGTPNPSVLLALNLAGDSSKARQELLERIKETAAKQAKDMSSGQVALYTLALRSSCCDPRDVAAHGQSVDLLSILQEKTDQELTHLEQNGTPKSSLFSVGLDAQALCVTGAGDYESAATILAKQLQRSQDKLSVDEQAMMALALVCAYNRTEHKDVQDLLNRTLTMVSNGFLDKQAEGNGIIGNIYSTGLAMQLLLAAGKFYAPRPWDCTQPVAAITAQHLQQPMAVAQALPALVGRTYLDSASLDCSPEAPTTAGMQLDTVLTKGTTPEQAGSNITVNYTITNEVRGKHFSYSTEVEVPAGSVLLVVLEEAQKSNKTIFSFKTESTFWGPMVVSIHGLAASENDRTFWQFFNGSVPLQEGGQCWGAGRGCAGEPQPHSRSPLQGLAHTNHRMGSTSGLSSASTDGTGEQQPCWALQRGNKESFAARPPLCALTALGPTPPLCVSVTFEVPSKPTPLLSCDPCGSLPRCDILQFHVPTHGLGAAGAARGEGGRAEDSARQRGPGTHIPFPSAEGEGVDA</sequence>
<dbReference type="AlphaFoldDB" id="A0A8V1A3I6"/>
<dbReference type="GO" id="GO:0031419">
    <property type="term" value="F:cobalamin binding"/>
    <property type="evidence" value="ECO:0000318"/>
    <property type="project" value="GO_Central"/>
</dbReference>
<dbReference type="Proteomes" id="UP000000539">
    <property type="component" value="Chromosome 5"/>
</dbReference>
<evidence type="ECO:0000256" key="6">
    <source>
        <dbReference type="ARBA" id="ARBA00023285"/>
    </source>
</evidence>
<evidence type="ECO:0000256" key="4">
    <source>
        <dbReference type="ARBA" id="ARBA00022525"/>
    </source>
</evidence>
<dbReference type="GO" id="GO:0015889">
    <property type="term" value="P:cobalamin transport"/>
    <property type="evidence" value="ECO:0000318"/>
    <property type="project" value="GO_Central"/>
</dbReference>
<feature type="compositionally biased region" description="Polar residues" evidence="9">
    <location>
        <begin position="453"/>
        <end position="471"/>
    </location>
</feature>
<comment type="subcellular location">
    <subcellularLocation>
        <location evidence="1">Secreted</location>
    </subcellularLocation>
</comment>
<keyword evidence="6 7" id="KW-0170">Cobalt</keyword>
<evidence type="ECO:0000256" key="3">
    <source>
        <dbReference type="ARBA" id="ARBA00022426"/>
    </source>
</evidence>
<evidence type="ECO:0000256" key="7">
    <source>
        <dbReference type="PIRSR" id="PIRSR602157-1"/>
    </source>
</evidence>
<keyword evidence="5 10" id="KW-0732">Signal</keyword>
<evidence type="ECO:0000313" key="12">
    <source>
        <dbReference type="Proteomes" id="UP000000539"/>
    </source>
</evidence>
<feature type="disulfide bond" evidence="8">
    <location>
        <begin position="41"/>
        <end position="270"/>
    </location>
</feature>
<evidence type="ECO:0000313" key="11">
    <source>
        <dbReference type="Ensembl" id="ENSGALP00010035831.1"/>
    </source>
</evidence>
<evidence type="ECO:0000256" key="9">
    <source>
        <dbReference type="SAM" id="MobiDB-lite"/>
    </source>
</evidence>
<reference evidence="11" key="2">
    <citation type="submission" date="2025-08" db="UniProtKB">
        <authorList>
            <consortium name="Ensembl"/>
        </authorList>
    </citation>
    <scope>IDENTIFICATION</scope>
    <source>
        <strain evidence="11">broiler</strain>
    </source>
</reference>
<reference evidence="11" key="1">
    <citation type="submission" date="2020-11" db="EMBL/GenBank/DDBJ databases">
        <title>Gallus gallus (Chicken) genome, bGalGal1, GRCg7b, maternal haplotype autosomes + Z &amp; W.</title>
        <authorList>
            <person name="Warren W."/>
            <person name="Formenti G."/>
            <person name="Fedrigo O."/>
            <person name="Haase B."/>
            <person name="Mountcastle J."/>
            <person name="Balacco J."/>
            <person name="Tracey A."/>
            <person name="Schneider V."/>
            <person name="Okimoto R."/>
            <person name="Cheng H."/>
            <person name="Hawken R."/>
            <person name="Howe K."/>
            <person name="Jarvis E.D."/>
        </authorList>
    </citation>
    <scope>NUCLEOTIDE SEQUENCE [LARGE SCALE GENOMIC DNA]</scope>
    <source>
        <strain evidence="11">Broiler</strain>
    </source>
</reference>
<dbReference type="PANTHER" id="PTHR10559:SF15">
    <property type="entry name" value="COBALAMIN BINDING INTRINSIC FACTOR"/>
    <property type="match status" value="1"/>
</dbReference>
<feature type="disulfide bond" evidence="8">
    <location>
        <begin position="168"/>
        <end position="207"/>
    </location>
</feature>
<name>A0A8V1A3I6_CHICK</name>
<feature type="binding site" evidence="7">
    <location>
        <position position="245"/>
    </location>
    <ligand>
        <name>cyanocob(III)alamin</name>
        <dbReference type="ChEBI" id="CHEBI:17439"/>
    </ligand>
</feature>
<evidence type="ECO:0008006" key="14">
    <source>
        <dbReference type="Google" id="ProtNLM"/>
    </source>
</evidence>
<comment type="similarity">
    <text evidence="2">Belongs to the eukaryotic cobalamin transport proteins family.</text>
</comment>
<reference evidence="11" key="3">
    <citation type="submission" date="2025-09" db="UniProtKB">
        <authorList>
            <consortium name="Ensembl"/>
        </authorList>
    </citation>
    <scope>IDENTIFICATION</scope>
    <source>
        <strain evidence="11">broiler</strain>
    </source>
</reference>
<dbReference type="GO" id="GO:0005615">
    <property type="term" value="C:extracellular space"/>
    <property type="evidence" value="ECO:0000318"/>
    <property type="project" value="GO_Central"/>
</dbReference>
<dbReference type="Gene3D" id="1.50.10.20">
    <property type="match status" value="1"/>
</dbReference>
<gene>
    <name evidence="11" type="primary">CBLIF</name>
</gene>
<evidence type="ECO:0007829" key="13">
    <source>
        <dbReference type="PeptideAtlas" id="A0A8V1A3I6"/>
    </source>
</evidence>
<keyword evidence="3" id="KW-0171">Cobalt transport</keyword>
<dbReference type="PROSITE" id="PS51257">
    <property type="entry name" value="PROKAR_LIPOPROTEIN"/>
    <property type="match status" value="1"/>
</dbReference>
<evidence type="ECO:0000256" key="1">
    <source>
        <dbReference type="ARBA" id="ARBA00004613"/>
    </source>
</evidence>
<feature type="chain" id="PRO_5036453311" description="DUF4430 domain-containing protein" evidence="10">
    <location>
        <begin position="36"/>
        <end position="580"/>
    </location>
</feature>
<keyword evidence="13" id="KW-1267">Proteomics identification</keyword>
<evidence type="ECO:0000256" key="10">
    <source>
        <dbReference type="SAM" id="SignalP"/>
    </source>
</evidence>
<dbReference type="GeneTree" id="ENSGT00530000063370"/>
<dbReference type="OrthoDB" id="6343110at2759"/>
<dbReference type="GO" id="GO:0006824">
    <property type="term" value="P:cobalt ion transport"/>
    <property type="evidence" value="ECO:0007669"/>
    <property type="project" value="UniProtKB-KW"/>
</dbReference>
<dbReference type="InterPro" id="IPR051588">
    <property type="entry name" value="Cobalamin_Transport"/>
</dbReference>
<dbReference type="Pfam" id="PF01122">
    <property type="entry name" value="Cobalamin_bind"/>
    <property type="match status" value="1"/>
</dbReference>
<keyword evidence="8" id="KW-1015">Disulfide bond</keyword>
<dbReference type="GlyGen" id="A0A8V1A3I6">
    <property type="glycosylation" value="2 sites"/>
</dbReference>
<feature type="binding site" evidence="7">
    <location>
        <position position="196"/>
    </location>
    <ligand>
        <name>cyanocob(III)alamin</name>
        <dbReference type="ChEBI" id="CHEBI:17439"/>
    </ligand>
</feature>
<feature type="signal peptide" evidence="10">
    <location>
        <begin position="1"/>
        <end position="35"/>
    </location>
</feature>
<dbReference type="PANTHER" id="PTHR10559">
    <property type="entry name" value="TRANSCOBALAMIN-1/GASTRIC INTRINSIC FACTOR"/>
    <property type="match status" value="1"/>
</dbReference>
<feature type="region of interest" description="Disordered" evidence="9">
    <location>
        <begin position="544"/>
        <end position="580"/>
    </location>
</feature>
<evidence type="ECO:0000256" key="8">
    <source>
        <dbReference type="PIRSR" id="PIRSR602157-2"/>
    </source>
</evidence>
<feature type="compositionally biased region" description="Basic and acidic residues" evidence="9">
    <location>
        <begin position="551"/>
        <end position="560"/>
    </location>
</feature>
<keyword evidence="4" id="KW-0964">Secreted</keyword>
<keyword evidence="3" id="KW-0406">Ion transport</keyword>